<proteinExistence type="inferred from homology"/>
<keyword evidence="9 10" id="KW-0807">Transducer</keyword>
<evidence type="ECO:0000256" key="5">
    <source>
        <dbReference type="ARBA" id="ARBA00022725"/>
    </source>
</evidence>
<dbReference type="AlphaFoldDB" id="A0A6P3XZ31"/>
<keyword evidence="2" id="KW-1003">Cell membrane</keyword>
<dbReference type="PANTHER" id="PTHR21137:SF35">
    <property type="entry name" value="ODORANT RECEPTOR 19A-RELATED"/>
    <property type="match status" value="1"/>
</dbReference>
<comment type="caution">
    <text evidence="10">Lacks conserved residue(s) required for the propagation of feature annotation.</text>
</comment>
<accession>A0A6P3XZ31</accession>
<keyword evidence="11" id="KW-1185">Reference proteome</keyword>
<protein>
    <recommendedName>
        <fullName evidence="10">Odorant receptor</fullName>
    </recommendedName>
</protein>
<dbReference type="Proteomes" id="UP000515204">
    <property type="component" value="Unplaced"/>
</dbReference>
<organism evidence="11 12">
    <name type="scientific">Dinoponera quadriceps</name>
    <name type="common">South American ant</name>
    <dbReference type="NCBI Taxonomy" id="609295"/>
    <lineage>
        <taxon>Eukaryota</taxon>
        <taxon>Metazoa</taxon>
        <taxon>Ecdysozoa</taxon>
        <taxon>Arthropoda</taxon>
        <taxon>Hexapoda</taxon>
        <taxon>Insecta</taxon>
        <taxon>Pterygota</taxon>
        <taxon>Neoptera</taxon>
        <taxon>Endopterygota</taxon>
        <taxon>Hymenoptera</taxon>
        <taxon>Apocrita</taxon>
        <taxon>Aculeata</taxon>
        <taxon>Formicoidea</taxon>
        <taxon>Formicidae</taxon>
        <taxon>Ponerinae</taxon>
        <taxon>Ponerini</taxon>
        <taxon>Dinoponera</taxon>
    </lineage>
</organism>
<dbReference type="RefSeq" id="XP_014483193.1">
    <property type="nucleotide sequence ID" value="XM_014627707.1"/>
</dbReference>
<evidence type="ECO:0000313" key="12">
    <source>
        <dbReference type="RefSeq" id="XP_014483193.1"/>
    </source>
</evidence>
<reference evidence="12" key="1">
    <citation type="submission" date="2025-08" db="UniProtKB">
        <authorList>
            <consortium name="RefSeq"/>
        </authorList>
    </citation>
    <scope>IDENTIFICATION</scope>
</reference>
<keyword evidence="7 10" id="KW-0472">Membrane</keyword>
<dbReference type="OrthoDB" id="6765072at2759"/>
<evidence type="ECO:0000256" key="9">
    <source>
        <dbReference type="ARBA" id="ARBA00023224"/>
    </source>
</evidence>
<dbReference type="GO" id="GO:0004984">
    <property type="term" value="F:olfactory receptor activity"/>
    <property type="evidence" value="ECO:0007669"/>
    <property type="project" value="InterPro"/>
</dbReference>
<dbReference type="GO" id="GO:0005549">
    <property type="term" value="F:odorant binding"/>
    <property type="evidence" value="ECO:0007669"/>
    <property type="project" value="InterPro"/>
</dbReference>
<dbReference type="GeneID" id="106748830"/>
<evidence type="ECO:0000256" key="2">
    <source>
        <dbReference type="ARBA" id="ARBA00022475"/>
    </source>
</evidence>
<evidence type="ECO:0000313" key="11">
    <source>
        <dbReference type="Proteomes" id="UP000515204"/>
    </source>
</evidence>
<dbReference type="GO" id="GO:0007165">
    <property type="term" value="P:signal transduction"/>
    <property type="evidence" value="ECO:0007669"/>
    <property type="project" value="UniProtKB-KW"/>
</dbReference>
<comment type="similarity">
    <text evidence="10">Belongs to the insect chemoreceptor superfamily. Heteromeric odorant receptor channel (TC 1.A.69) family.</text>
</comment>
<evidence type="ECO:0000256" key="6">
    <source>
        <dbReference type="ARBA" id="ARBA00022989"/>
    </source>
</evidence>
<dbReference type="PANTHER" id="PTHR21137">
    <property type="entry name" value="ODORANT RECEPTOR"/>
    <property type="match status" value="1"/>
</dbReference>
<evidence type="ECO:0000256" key="1">
    <source>
        <dbReference type="ARBA" id="ARBA00004651"/>
    </source>
</evidence>
<evidence type="ECO:0000256" key="8">
    <source>
        <dbReference type="ARBA" id="ARBA00023170"/>
    </source>
</evidence>
<keyword evidence="3 10" id="KW-0716">Sensory transduction</keyword>
<feature type="transmembrane region" description="Helical" evidence="10">
    <location>
        <begin position="275"/>
        <end position="296"/>
    </location>
</feature>
<keyword evidence="6 10" id="KW-1133">Transmembrane helix</keyword>
<keyword evidence="5 10" id="KW-0552">Olfaction</keyword>
<keyword evidence="8 10" id="KW-0675">Receptor</keyword>
<dbReference type="InterPro" id="IPR004117">
    <property type="entry name" value="7tm6_olfct_rcpt"/>
</dbReference>
<dbReference type="GO" id="GO:0005886">
    <property type="term" value="C:plasma membrane"/>
    <property type="evidence" value="ECO:0007669"/>
    <property type="project" value="UniProtKB-SubCell"/>
</dbReference>
<feature type="transmembrane region" description="Helical" evidence="10">
    <location>
        <begin position="250"/>
        <end position="269"/>
    </location>
</feature>
<evidence type="ECO:0000256" key="3">
    <source>
        <dbReference type="ARBA" id="ARBA00022606"/>
    </source>
</evidence>
<evidence type="ECO:0000256" key="7">
    <source>
        <dbReference type="ARBA" id="ARBA00023136"/>
    </source>
</evidence>
<name>A0A6P3XZ31_DINQU</name>
<gene>
    <name evidence="12" type="primary">LOC106748830</name>
</gene>
<dbReference type="Pfam" id="PF02949">
    <property type="entry name" value="7tm_6"/>
    <property type="match status" value="1"/>
</dbReference>
<evidence type="ECO:0000256" key="10">
    <source>
        <dbReference type="RuleBase" id="RU351113"/>
    </source>
</evidence>
<keyword evidence="4 10" id="KW-0812">Transmembrane</keyword>
<sequence>MRLEDSPMLSQFIVHKEYRAYHRLSLYSLLSESLTDGYHEYGQSYVYVFTHFKLSELQYLADSLPGTLYFTVTTMKMIIVWKYHRLVREILAAMDTDWRECVNVDDHLHLMRTRASFSSFCTKALFGYNTLSGGLYFGGNNLNALFDLVEIGNGTSRPLPVSVVLPFEADQSPIYELLVAVLFLHSMTIVYMVNFLSTFLLTLLKSISNEMPHYESVAYRTKILVEKHNKVISFSENLDKLLSFMALMQIFWNTLVFCFLGLHIVVSIHNAAGVILVKAIIAYFGIMMEIFIFCFAGEYLTHKSRSLGDAGYESLWYNMSPSLSKNILFFIMRSQKQLTLTAGGMTILSLEAFTSIMKASASYISVLNAMY</sequence>
<feature type="transmembrane region" description="Helical" evidence="10">
    <location>
        <begin position="177"/>
        <end position="204"/>
    </location>
</feature>
<comment type="subcellular location">
    <subcellularLocation>
        <location evidence="1 10">Cell membrane</location>
        <topology evidence="1 10">Multi-pass membrane protein</topology>
    </subcellularLocation>
</comment>
<dbReference type="KEGG" id="dqu:106748830"/>
<evidence type="ECO:0000256" key="4">
    <source>
        <dbReference type="ARBA" id="ARBA00022692"/>
    </source>
</evidence>